<dbReference type="Pfam" id="PF22811">
    <property type="entry name" value="Zn_ribbon_NrdR"/>
    <property type="match status" value="1"/>
</dbReference>
<evidence type="ECO:0000313" key="10">
    <source>
        <dbReference type="EMBL" id="HJA02006.1"/>
    </source>
</evidence>
<dbReference type="GO" id="GO:0003677">
    <property type="term" value="F:DNA binding"/>
    <property type="evidence" value="ECO:0007669"/>
    <property type="project" value="UniProtKB-KW"/>
</dbReference>
<feature type="domain" description="ATP-cone" evidence="9">
    <location>
        <begin position="49"/>
        <end position="139"/>
    </location>
</feature>
<accession>A0A9D2H1H6</accession>
<keyword evidence="7 8" id="KW-0804">Transcription</keyword>
<comment type="cofactor">
    <cofactor evidence="8">
        <name>Zn(2+)</name>
        <dbReference type="ChEBI" id="CHEBI:29105"/>
    </cofactor>
    <text evidence="8">Binds 1 zinc ion.</text>
</comment>
<dbReference type="GO" id="GO:0005524">
    <property type="term" value="F:ATP binding"/>
    <property type="evidence" value="ECO:0007669"/>
    <property type="project" value="UniProtKB-UniRule"/>
</dbReference>
<feature type="zinc finger region" evidence="8">
    <location>
        <begin position="3"/>
        <end position="34"/>
    </location>
</feature>
<dbReference type="AlphaFoldDB" id="A0A9D2H1H6"/>
<reference evidence="10" key="1">
    <citation type="journal article" date="2021" name="PeerJ">
        <title>Extensive microbial diversity within the chicken gut microbiome revealed by metagenomics and culture.</title>
        <authorList>
            <person name="Gilroy R."/>
            <person name="Ravi A."/>
            <person name="Getino M."/>
            <person name="Pursley I."/>
            <person name="Horton D.L."/>
            <person name="Alikhan N.F."/>
            <person name="Baker D."/>
            <person name="Gharbi K."/>
            <person name="Hall N."/>
            <person name="Watson M."/>
            <person name="Adriaenssens E.M."/>
            <person name="Foster-Nyarko E."/>
            <person name="Jarju S."/>
            <person name="Secka A."/>
            <person name="Antonio M."/>
            <person name="Oren A."/>
            <person name="Chaudhuri R.R."/>
            <person name="La Ragione R."/>
            <person name="Hildebrand F."/>
            <person name="Pallen M.J."/>
        </authorList>
    </citation>
    <scope>NUCLEOTIDE SEQUENCE</scope>
    <source>
        <strain evidence="10">CHK156-179</strain>
    </source>
</reference>
<keyword evidence="2 8" id="KW-0547">Nucleotide-binding</keyword>
<keyword evidence="4 8" id="KW-0067">ATP-binding</keyword>
<keyword evidence="8" id="KW-0479">Metal-binding</keyword>
<evidence type="ECO:0000256" key="4">
    <source>
        <dbReference type="ARBA" id="ARBA00022840"/>
    </source>
</evidence>
<comment type="similarity">
    <text evidence="8">Belongs to the NrdR family.</text>
</comment>
<comment type="function">
    <text evidence="8">Negatively regulates transcription of bacterial ribonucleotide reductase nrd genes and operons by binding to NrdR-boxes.</text>
</comment>
<proteinExistence type="inferred from homology"/>
<evidence type="ECO:0000256" key="8">
    <source>
        <dbReference type="HAMAP-Rule" id="MF_00440"/>
    </source>
</evidence>
<dbReference type="PANTHER" id="PTHR30455">
    <property type="entry name" value="TRANSCRIPTIONAL REPRESSOR NRDR"/>
    <property type="match status" value="1"/>
</dbReference>
<organism evidence="10 11">
    <name type="scientific">Candidatus Gallimonas gallistercoris</name>
    <dbReference type="NCBI Taxonomy" id="2838602"/>
    <lineage>
        <taxon>Bacteria</taxon>
        <taxon>Bacillati</taxon>
        <taxon>Bacillota</taxon>
        <taxon>Clostridia</taxon>
        <taxon>Candidatus Gallimonas</taxon>
    </lineage>
</organism>
<dbReference type="PROSITE" id="PS51161">
    <property type="entry name" value="ATP_CONE"/>
    <property type="match status" value="1"/>
</dbReference>
<comment type="caution">
    <text evidence="10">The sequence shown here is derived from an EMBL/GenBank/DDBJ whole genome shotgun (WGS) entry which is preliminary data.</text>
</comment>
<dbReference type="InterPro" id="IPR005144">
    <property type="entry name" value="ATP-cone_dom"/>
</dbReference>
<protein>
    <recommendedName>
        <fullName evidence="8">Transcriptional repressor NrdR</fullName>
    </recommendedName>
</protein>
<gene>
    <name evidence="8 10" type="primary">nrdR</name>
    <name evidence="10" type="ORF">H9797_01305</name>
</gene>
<dbReference type="GO" id="GO:0008270">
    <property type="term" value="F:zinc ion binding"/>
    <property type="evidence" value="ECO:0007669"/>
    <property type="project" value="UniProtKB-UniRule"/>
</dbReference>
<evidence type="ECO:0000256" key="6">
    <source>
        <dbReference type="ARBA" id="ARBA00023125"/>
    </source>
</evidence>
<reference evidence="10" key="2">
    <citation type="submission" date="2021-04" db="EMBL/GenBank/DDBJ databases">
        <authorList>
            <person name="Gilroy R."/>
        </authorList>
    </citation>
    <scope>NUCLEOTIDE SEQUENCE</scope>
    <source>
        <strain evidence="10">CHK156-179</strain>
    </source>
</reference>
<dbReference type="InterPro" id="IPR003796">
    <property type="entry name" value="RNR_NrdR-like"/>
</dbReference>
<evidence type="ECO:0000256" key="1">
    <source>
        <dbReference type="ARBA" id="ARBA00022491"/>
    </source>
</evidence>
<dbReference type="GO" id="GO:0045892">
    <property type="term" value="P:negative regulation of DNA-templated transcription"/>
    <property type="evidence" value="ECO:0007669"/>
    <property type="project" value="UniProtKB-UniRule"/>
</dbReference>
<evidence type="ECO:0000313" key="11">
    <source>
        <dbReference type="Proteomes" id="UP000824221"/>
    </source>
</evidence>
<keyword evidence="3 8" id="KW-0862">Zinc</keyword>
<evidence type="ECO:0000256" key="7">
    <source>
        <dbReference type="ARBA" id="ARBA00023163"/>
    </source>
</evidence>
<dbReference type="Proteomes" id="UP000824221">
    <property type="component" value="Unassembled WGS sequence"/>
</dbReference>
<dbReference type="Pfam" id="PF03477">
    <property type="entry name" value="ATP-cone"/>
    <property type="match status" value="1"/>
</dbReference>
<sequence>MRCLYCNCTESKVIDSRSADDDRTIRRRRECMGCGRRFTTYETIEVQPILVVKNDGTRQAFDVSKIKRGIIKACEKRPVPIEKIDALADDITKKLYNSMAQEVSSKQIGEMVMEGLKELDEVAYVRYASVYRSFKDISSFMRELQQMMEYKAEEEQKGERRAEKN</sequence>
<dbReference type="NCBIfam" id="TIGR00244">
    <property type="entry name" value="transcriptional regulator NrdR"/>
    <property type="match status" value="1"/>
</dbReference>
<keyword evidence="5 8" id="KW-0805">Transcription regulation</keyword>
<dbReference type="EMBL" id="DXAJ01000024">
    <property type="protein sequence ID" value="HJA02006.1"/>
    <property type="molecule type" value="Genomic_DNA"/>
</dbReference>
<keyword evidence="6 8" id="KW-0238">DNA-binding</keyword>
<dbReference type="HAMAP" id="MF_00440">
    <property type="entry name" value="NrdR"/>
    <property type="match status" value="1"/>
</dbReference>
<evidence type="ECO:0000259" key="9">
    <source>
        <dbReference type="PROSITE" id="PS51161"/>
    </source>
</evidence>
<dbReference type="PANTHER" id="PTHR30455:SF2">
    <property type="entry name" value="TRANSCRIPTIONAL REPRESSOR NRDR"/>
    <property type="match status" value="1"/>
</dbReference>
<evidence type="ECO:0000256" key="5">
    <source>
        <dbReference type="ARBA" id="ARBA00023015"/>
    </source>
</evidence>
<evidence type="ECO:0000256" key="2">
    <source>
        <dbReference type="ARBA" id="ARBA00022741"/>
    </source>
</evidence>
<dbReference type="InterPro" id="IPR055173">
    <property type="entry name" value="NrdR-like_N"/>
</dbReference>
<name>A0A9D2H1H6_9FIRM</name>
<keyword evidence="1 8" id="KW-0678">Repressor</keyword>
<evidence type="ECO:0000256" key="3">
    <source>
        <dbReference type="ARBA" id="ARBA00022833"/>
    </source>
</evidence>
<keyword evidence="8" id="KW-0863">Zinc-finger</keyword>